<sequence>MGKRKRISGARKRFPVVSIAFLLLGCLIVLVPVLWMVITSLKTVVETFAIPPTLLPKSFNITAYKTVLTDYSFGTYFKNSTIVVCSATALTLVVATLAGFGVSRFNFKGVGAFLGFILVTQMFPSVIMLVPYFRILRAYGLINKYMGLILVYISFQTPLCTWLMYGYFKSIPRELDDAASIDGLGKFKTFLLIIFPLCLPGLAATAIYAFINSWNEFQFALVLTTSEKMKTVSIGIGQMIEDTKVNWNEMMAASLLASIPLILVFLFFQKYFFAGLTAGSVKQ</sequence>
<accession>A0A7T7XQQ2</accession>
<feature type="transmembrane region" description="Helical" evidence="7">
    <location>
        <begin position="112"/>
        <end position="133"/>
    </location>
</feature>
<dbReference type="InterPro" id="IPR000515">
    <property type="entry name" value="MetI-like"/>
</dbReference>
<dbReference type="PROSITE" id="PS51257">
    <property type="entry name" value="PROKAR_LIPOPROTEIN"/>
    <property type="match status" value="1"/>
</dbReference>
<feature type="transmembrane region" description="Helical" evidence="7">
    <location>
        <begin position="189"/>
        <end position="211"/>
    </location>
</feature>
<dbReference type="PANTHER" id="PTHR32243:SF18">
    <property type="entry name" value="INNER MEMBRANE ABC TRANSPORTER PERMEASE PROTEIN YCJP"/>
    <property type="match status" value="1"/>
</dbReference>
<feature type="transmembrane region" description="Helical" evidence="7">
    <location>
        <begin position="14"/>
        <end position="38"/>
    </location>
</feature>
<name>A0A7T7XQQ2_9SPIR</name>
<organism evidence="9 10">
    <name type="scientific">Breznakiella homolactica</name>
    <dbReference type="NCBI Taxonomy" id="2798577"/>
    <lineage>
        <taxon>Bacteria</taxon>
        <taxon>Pseudomonadati</taxon>
        <taxon>Spirochaetota</taxon>
        <taxon>Spirochaetia</taxon>
        <taxon>Spirochaetales</taxon>
        <taxon>Breznakiellaceae</taxon>
        <taxon>Breznakiella</taxon>
    </lineage>
</organism>
<dbReference type="CDD" id="cd06261">
    <property type="entry name" value="TM_PBP2"/>
    <property type="match status" value="1"/>
</dbReference>
<dbReference type="InterPro" id="IPR035906">
    <property type="entry name" value="MetI-like_sf"/>
</dbReference>
<evidence type="ECO:0000313" key="9">
    <source>
        <dbReference type="EMBL" id="QQO10733.1"/>
    </source>
</evidence>
<gene>
    <name evidence="9" type="ORF">JFL75_07410</name>
</gene>
<dbReference type="GO" id="GO:0055085">
    <property type="term" value="P:transmembrane transport"/>
    <property type="evidence" value="ECO:0007669"/>
    <property type="project" value="InterPro"/>
</dbReference>
<comment type="similarity">
    <text evidence="7">Belongs to the binding-protein-dependent transport system permease family.</text>
</comment>
<dbReference type="PROSITE" id="PS50928">
    <property type="entry name" value="ABC_TM1"/>
    <property type="match status" value="1"/>
</dbReference>
<feature type="transmembrane region" description="Helical" evidence="7">
    <location>
        <begin position="81"/>
        <end position="100"/>
    </location>
</feature>
<evidence type="ECO:0000256" key="4">
    <source>
        <dbReference type="ARBA" id="ARBA00022692"/>
    </source>
</evidence>
<dbReference type="Proteomes" id="UP000595917">
    <property type="component" value="Chromosome"/>
</dbReference>
<dbReference type="Pfam" id="PF00528">
    <property type="entry name" value="BPD_transp_1"/>
    <property type="match status" value="1"/>
</dbReference>
<dbReference type="EMBL" id="CP067089">
    <property type="protein sequence ID" value="QQO10733.1"/>
    <property type="molecule type" value="Genomic_DNA"/>
</dbReference>
<evidence type="ECO:0000256" key="7">
    <source>
        <dbReference type="RuleBase" id="RU363032"/>
    </source>
</evidence>
<evidence type="ECO:0000256" key="6">
    <source>
        <dbReference type="ARBA" id="ARBA00023136"/>
    </source>
</evidence>
<protein>
    <submittedName>
        <fullName evidence="9">Carbohydrate ABC transporter permease</fullName>
    </submittedName>
</protein>
<dbReference type="PANTHER" id="PTHR32243">
    <property type="entry name" value="MALTOSE TRANSPORT SYSTEM PERMEASE-RELATED"/>
    <property type="match status" value="1"/>
</dbReference>
<evidence type="ECO:0000256" key="1">
    <source>
        <dbReference type="ARBA" id="ARBA00004651"/>
    </source>
</evidence>
<proteinExistence type="inferred from homology"/>
<keyword evidence="10" id="KW-1185">Reference proteome</keyword>
<comment type="subcellular location">
    <subcellularLocation>
        <location evidence="1 7">Cell membrane</location>
        <topology evidence="1 7">Multi-pass membrane protein</topology>
    </subcellularLocation>
</comment>
<evidence type="ECO:0000259" key="8">
    <source>
        <dbReference type="PROSITE" id="PS50928"/>
    </source>
</evidence>
<dbReference type="InterPro" id="IPR050901">
    <property type="entry name" value="BP-dep_ABC_trans_perm"/>
</dbReference>
<dbReference type="SUPFAM" id="SSF161098">
    <property type="entry name" value="MetI-like"/>
    <property type="match status" value="1"/>
</dbReference>
<feature type="domain" description="ABC transmembrane type-1" evidence="8">
    <location>
        <begin position="77"/>
        <end position="268"/>
    </location>
</feature>
<dbReference type="RefSeq" id="WP_215628038.1">
    <property type="nucleotide sequence ID" value="NZ_CP067089.2"/>
</dbReference>
<evidence type="ECO:0000256" key="3">
    <source>
        <dbReference type="ARBA" id="ARBA00022475"/>
    </source>
</evidence>
<keyword evidence="5 7" id="KW-1133">Transmembrane helix</keyword>
<evidence type="ECO:0000256" key="5">
    <source>
        <dbReference type="ARBA" id="ARBA00022989"/>
    </source>
</evidence>
<dbReference type="Gene3D" id="1.10.3720.10">
    <property type="entry name" value="MetI-like"/>
    <property type="match status" value="1"/>
</dbReference>
<feature type="transmembrane region" description="Helical" evidence="7">
    <location>
        <begin position="145"/>
        <end position="168"/>
    </location>
</feature>
<dbReference type="KEGG" id="bhc:JFL75_07410"/>
<keyword evidence="6 7" id="KW-0472">Membrane</keyword>
<evidence type="ECO:0000256" key="2">
    <source>
        <dbReference type="ARBA" id="ARBA00022448"/>
    </source>
</evidence>
<keyword evidence="4 7" id="KW-0812">Transmembrane</keyword>
<dbReference type="GO" id="GO:0005886">
    <property type="term" value="C:plasma membrane"/>
    <property type="evidence" value="ECO:0007669"/>
    <property type="project" value="UniProtKB-SubCell"/>
</dbReference>
<keyword evidence="2 7" id="KW-0813">Transport</keyword>
<reference evidence="9" key="1">
    <citation type="submission" date="2021-01" db="EMBL/GenBank/DDBJ databases">
        <title>Description of Breznakiella homolactica.</title>
        <authorList>
            <person name="Song Y."/>
            <person name="Brune A."/>
        </authorList>
    </citation>
    <scope>NUCLEOTIDE SEQUENCE</scope>
    <source>
        <strain evidence="9">RmG30</strain>
    </source>
</reference>
<dbReference type="AlphaFoldDB" id="A0A7T7XQQ2"/>
<evidence type="ECO:0000313" key="10">
    <source>
        <dbReference type="Proteomes" id="UP000595917"/>
    </source>
</evidence>
<feature type="transmembrane region" description="Helical" evidence="7">
    <location>
        <begin position="250"/>
        <end position="268"/>
    </location>
</feature>
<keyword evidence="3" id="KW-1003">Cell membrane</keyword>